<feature type="transmembrane region" description="Helical" evidence="1">
    <location>
        <begin position="115"/>
        <end position="136"/>
    </location>
</feature>
<dbReference type="EMBL" id="PDUG01000005">
    <property type="protein sequence ID" value="PIC23044.1"/>
    <property type="molecule type" value="Genomic_DNA"/>
</dbReference>
<dbReference type="Proteomes" id="UP000230233">
    <property type="component" value="Chromosome V"/>
</dbReference>
<name>A0A2G5T6L8_9PELO</name>
<dbReference type="GO" id="GO:0047756">
    <property type="term" value="F:chondroitin 4-sulfotransferase activity"/>
    <property type="evidence" value="ECO:0007669"/>
    <property type="project" value="InterPro"/>
</dbReference>
<dbReference type="STRING" id="1611254.A0A2G5T6L8"/>
<dbReference type="AlphaFoldDB" id="A0A2G5T6L8"/>
<reference evidence="3" key="1">
    <citation type="submission" date="2017-10" db="EMBL/GenBank/DDBJ databases">
        <title>Rapid genome shrinkage in a self-fertile nematode reveals novel sperm competition proteins.</title>
        <authorList>
            <person name="Yin D."/>
            <person name="Schwarz E.M."/>
            <person name="Thomas C.G."/>
            <person name="Felde R.L."/>
            <person name="Korf I.F."/>
            <person name="Cutter A.D."/>
            <person name="Schartner C.M."/>
            <person name="Ralston E.J."/>
            <person name="Meyer B.J."/>
            <person name="Haag E.S."/>
        </authorList>
    </citation>
    <scope>NUCLEOTIDE SEQUENCE [LARGE SCALE GENOMIC DNA]</scope>
    <source>
        <strain evidence="3">JU1422</strain>
    </source>
</reference>
<evidence type="ECO:0000313" key="2">
    <source>
        <dbReference type="EMBL" id="PIC23044.1"/>
    </source>
</evidence>
<dbReference type="OrthoDB" id="408912at2759"/>
<keyword evidence="1" id="KW-1133">Transmembrane helix</keyword>
<keyword evidence="3" id="KW-1185">Reference proteome</keyword>
<accession>A0A2G5T6L8</accession>
<dbReference type="GO" id="GO:1902884">
    <property type="term" value="P:positive regulation of response to oxidative stress"/>
    <property type="evidence" value="ECO:0007669"/>
    <property type="project" value="InterPro"/>
</dbReference>
<keyword evidence="1" id="KW-0812">Transmembrane</keyword>
<comment type="caution">
    <text evidence="2">The sequence shown here is derived from an EMBL/GenBank/DDBJ whole genome shotgun (WGS) entry which is preliminary data.</text>
</comment>
<organism evidence="2 3">
    <name type="scientific">Caenorhabditis nigoni</name>
    <dbReference type="NCBI Taxonomy" id="1611254"/>
    <lineage>
        <taxon>Eukaryota</taxon>
        <taxon>Metazoa</taxon>
        <taxon>Ecdysozoa</taxon>
        <taxon>Nematoda</taxon>
        <taxon>Chromadorea</taxon>
        <taxon>Rhabditida</taxon>
        <taxon>Rhabditina</taxon>
        <taxon>Rhabditomorpha</taxon>
        <taxon>Rhabditoidea</taxon>
        <taxon>Rhabditidae</taxon>
        <taxon>Peloderinae</taxon>
        <taxon>Caenorhabditis</taxon>
    </lineage>
</organism>
<dbReference type="InterPro" id="IPR005331">
    <property type="entry name" value="Sulfotransferase"/>
</dbReference>
<gene>
    <name evidence="2" type="primary">Cnig_chr_V.g16880</name>
    <name evidence="2" type="ORF">B9Z55_016880</name>
</gene>
<keyword evidence="1" id="KW-0472">Membrane</keyword>
<evidence type="ECO:0000313" key="3">
    <source>
        <dbReference type="Proteomes" id="UP000230233"/>
    </source>
</evidence>
<dbReference type="PANTHER" id="PTHR22900:SF9">
    <property type="entry name" value="CARBOHYDRATE SULFOTRANSFERASE-RELATED"/>
    <property type="match status" value="1"/>
</dbReference>
<evidence type="ECO:0000256" key="1">
    <source>
        <dbReference type="SAM" id="Phobius"/>
    </source>
</evidence>
<protein>
    <recommendedName>
        <fullName evidence="4">Sulfotransferase domain-containing protein</fullName>
    </recommendedName>
</protein>
<proteinExistence type="predicted"/>
<evidence type="ECO:0008006" key="4">
    <source>
        <dbReference type="Google" id="ProtNLM"/>
    </source>
</evidence>
<dbReference type="PANTHER" id="PTHR22900">
    <property type="entry name" value="PROTEIN CBG14245-RELATED"/>
    <property type="match status" value="1"/>
</dbReference>
<dbReference type="Pfam" id="PF03567">
    <property type="entry name" value="Sulfotransfer_2"/>
    <property type="match status" value="1"/>
</dbReference>
<sequence length="431" mass="49968">MNASTNWTLGNPNRPNGQIVQLVAKMTFGLSRYSRHLPTGLFESDRLRPFQCMLLFSVNSFFGLSRRSSLSIHQQTDLFRRCSNLPRSFTQNIKKSDSVESTVTFLSLGMFWRKFFFLVCFGALVLGTCFYIFLFLEAGFTVILDGGKVNFTGVEDFIPPNVNIVSDFFVASDYKMMSCGIRKSMSQLTINAMCLLHDEENFLKENHNFNETWATNQACQTDQEFRTPSNDLLNNNETIRFAFIRDPIDRFVSLYLDKCVNEHSCWACDIDMRCVVQEIYKGLKLLLETNKDPKPIPTYMDWHAAPLSWNCNFDKDLSKWTFLMMGPDVEERKSSILQLGNIMKRQGVSEKLLQMVQEQALAGETAHATHKSTRRLEAERQVREDPVVRDYLHKIYFFDYLVFPFNRKNLDAKYQTDFWKVPEQNGTTSSM</sequence>
<dbReference type="GO" id="GO:0016020">
    <property type="term" value="C:membrane"/>
    <property type="evidence" value="ECO:0007669"/>
    <property type="project" value="InterPro"/>
</dbReference>
<dbReference type="GO" id="GO:0050650">
    <property type="term" value="P:chondroitin sulfate proteoglycan biosynthetic process"/>
    <property type="evidence" value="ECO:0007669"/>
    <property type="project" value="InterPro"/>
</dbReference>
<dbReference type="InterPro" id="IPR007669">
    <property type="entry name" value="Chst-1-like"/>
</dbReference>